<accession>A0A6J4VU84</accession>
<reference evidence="1" key="1">
    <citation type="submission" date="2020-02" db="EMBL/GenBank/DDBJ databases">
        <authorList>
            <person name="Meier V. D."/>
        </authorList>
    </citation>
    <scope>NUCLEOTIDE SEQUENCE</scope>
    <source>
        <strain evidence="1">AVDCRST_MAG86</strain>
    </source>
</reference>
<name>A0A6J4VU84_9DEIN</name>
<gene>
    <name evidence="1" type="ORF">AVDCRST_MAG86-4228</name>
</gene>
<organism evidence="1">
    <name type="scientific">uncultured Truepera sp</name>
    <dbReference type="NCBI Taxonomy" id="543023"/>
    <lineage>
        <taxon>Bacteria</taxon>
        <taxon>Thermotogati</taxon>
        <taxon>Deinococcota</taxon>
        <taxon>Deinococci</taxon>
        <taxon>Trueperales</taxon>
        <taxon>Trueperaceae</taxon>
        <taxon>Truepera</taxon>
        <taxon>environmental samples</taxon>
    </lineage>
</organism>
<proteinExistence type="predicted"/>
<evidence type="ECO:0000313" key="1">
    <source>
        <dbReference type="EMBL" id="CAA9588097.1"/>
    </source>
</evidence>
<protein>
    <submittedName>
        <fullName evidence="1">Uncharacterized protein</fullName>
    </submittedName>
</protein>
<dbReference type="AlphaFoldDB" id="A0A6J4VU84"/>
<sequence>MQRFPVIIVNLNQGLWSCQGHTITLLRQKLSGHYLTVFRESPRLFPLGKRRYQDNNVRDEHFVYSETLLGLVSATAQR</sequence>
<dbReference type="EMBL" id="CADCWP010000355">
    <property type="protein sequence ID" value="CAA9588097.1"/>
    <property type="molecule type" value="Genomic_DNA"/>
</dbReference>